<dbReference type="CDD" id="cd04468">
    <property type="entry name" value="S1_eIF5A"/>
    <property type="match status" value="1"/>
</dbReference>
<evidence type="ECO:0000256" key="13">
    <source>
        <dbReference type="ARBA" id="ARBA00023071"/>
    </source>
</evidence>
<comment type="function">
    <text evidence="1">Component of the 60S subunit of the ribosome.</text>
</comment>
<dbReference type="GO" id="GO:0045901">
    <property type="term" value="P:positive regulation of translational elongation"/>
    <property type="evidence" value="ECO:0007669"/>
    <property type="project" value="InterPro"/>
</dbReference>
<dbReference type="InterPro" id="IPR012340">
    <property type="entry name" value="NA-bd_OB-fold"/>
</dbReference>
<evidence type="ECO:0000256" key="4">
    <source>
        <dbReference type="ARBA" id="ARBA00006016"/>
    </source>
</evidence>
<evidence type="ECO:0000256" key="18">
    <source>
        <dbReference type="SAM" id="MobiDB-lite"/>
    </source>
</evidence>
<dbReference type="VEuPathDB" id="FungiDB:An01g02880"/>
<dbReference type="GO" id="GO:0005737">
    <property type="term" value="C:cytoplasm"/>
    <property type="evidence" value="ECO:0007669"/>
    <property type="project" value="UniProtKB-SubCell"/>
</dbReference>
<dbReference type="VEuPathDB" id="FungiDB:M747DRAFT_225988"/>
<dbReference type="CDD" id="cd01803">
    <property type="entry name" value="Ubl_ubiquitin"/>
    <property type="match status" value="1"/>
</dbReference>
<comment type="caution">
    <text evidence="20">The sequence shown here is derived from an EMBL/GenBank/DDBJ whole genome shotgun (WGS) entry which is preliminary data.</text>
</comment>
<dbReference type="InterPro" id="IPR048670">
    <property type="entry name" value="IF5A-like_N"/>
</dbReference>
<dbReference type="Pfam" id="PF01020">
    <property type="entry name" value="Ribosomal_L40e"/>
    <property type="match status" value="1"/>
</dbReference>
<sequence>MADEVGANSPSANSPVYSVAAYLRPACSHETFESADAGASATYPMQCSALRKNGHVVIKGRPCKIVEMSTSKTGKHGHAKVHIVAIDIFTQKKLEDLSPSTHNMDVPNVYRKEYQLLDVTDDDFLSLMDEAGNTKDDVKVPEGEVGDRIRRMFHDEEKDCNVTILSSMGEQGRQVEEDPEDFNTQGRTSRVKKAAAEKSQKTYRGRQAYSLFLQVYQLILWKQCHALVHHRGFPSELESVVRDLWALRLETYAEKINDPSEQDEEPEFFSSQVTSGLDGSDDTRFRGRQATWPRLIDSIALCYLGALLMRLPVGVGDIYGMVMRGDVPFIRIVKIIPRDMRDKLPQEFISILETTRLLQAEHLHGAVSDLLLLYHNKFNMQFPSLNWPVLLYKYVKRLALPLDIHPAAKKLQHLLGFDFEYPTSISGRRRPLQLPELQLVALVVITTKLLFPFDDVERYPTTVEEPTVQVIDWNLWSQIQRHYDNRETPAGQLGKGKEILVTERDVFSMTPSQLDEYMNWYENSWLDPSKVSNPLADLFPTGPSAGDSQTTAPTPDITDEEALDGLIKASTSQLRSRQVIADNDLETPRPGCSYTRYRTESDLPDTARSFYETAAKVAGVSLSTLIRAVSQAENKINRWLEEQRRVEYFGSMGMEFTRDSSADPDNDEESMSELEDGDLNFFPINSFVKTLTGKTITLDVESSDTIDNVKTKIQDKEGIPPDQQRLIFAGKQLEDGRTLSDYNIQKESTLHLVLRLRGGIIEPSLKALASKYNCEKSICRKCYARLPPRATNCRKKKCGHTNQLRPKKKLK</sequence>
<dbReference type="VEuPathDB" id="FungiDB:ASPNIDRAFT2_1142135"/>
<dbReference type="Pfam" id="PF20644">
    <property type="entry name" value="Rrn7_cyclin_N"/>
    <property type="match status" value="1"/>
</dbReference>
<dbReference type="InterPro" id="IPR019954">
    <property type="entry name" value="Ubiquitin_CS"/>
</dbReference>
<dbReference type="InterPro" id="IPR011332">
    <property type="entry name" value="Ribosomal_zn-bd"/>
</dbReference>
<keyword evidence="14" id="KW-0539">Nucleus</keyword>
<dbReference type="FunFam" id="4.10.1060.50:FF:000001">
    <property type="entry name" value="ubiquitin-60S ribosomal protein L40"/>
    <property type="match status" value="1"/>
</dbReference>
<dbReference type="SMART" id="SM01376">
    <property type="entry name" value="eIF-5a"/>
    <property type="match status" value="1"/>
</dbReference>
<dbReference type="Proteomes" id="UP000068243">
    <property type="component" value="Unassembled WGS sequence"/>
</dbReference>
<dbReference type="GO" id="GO:0006452">
    <property type="term" value="P:translational frameshifting"/>
    <property type="evidence" value="ECO:0007669"/>
    <property type="project" value="UniProtKB-ARBA"/>
</dbReference>
<evidence type="ECO:0000256" key="15">
    <source>
        <dbReference type="ARBA" id="ARBA00023274"/>
    </source>
</evidence>
<dbReference type="FunFam" id="3.10.20.90:FF:000014">
    <property type="entry name" value="Ubiquitin-60S ribosomal L40 fusion"/>
    <property type="match status" value="1"/>
</dbReference>
<evidence type="ECO:0000259" key="19">
    <source>
        <dbReference type="PROSITE" id="PS50053"/>
    </source>
</evidence>
<organism evidence="20 21">
    <name type="scientific">Aspergillus niger</name>
    <dbReference type="NCBI Taxonomy" id="5061"/>
    <lineage>
        <taxon>Eukaryota</taxon>
        <taxon>Fungi</taxon>
        <taxon>Dikarya</taxon>
        <taxon>Ascomycota</taxon>
        <taxon>Pezizomycotina</taxon>
        <taxon>Eurotiomycetes</taxon>
        <taxon>Eurotiomycetidae</taxon>
        <taxon>Eurotiales</taxon>
        <taxon>Aspergillaceae</taxon>
        <taxon>Aspergillus</taxon>
        <taxon>Aspergillus subgen. Circumdati</taxon>
    </lineage>
</organism>
<evidence type="ECO:0000256" key="1">
    <source>
        <dbReference type="ARBA" id="ARBA00002241"/>
    </source>
</evidence>
<dbReference type="InterPro" id="IPR048540">
    <property type="entry name" value="Rrn7_cyclin_N"/>
</dbReference>
<reference evidence="21" key="1">
    <citation type="journal article" date="2016" name="Genome Announc.">
        <title>Draft genome sequence of Aspergillus niger strain An76.</title>
        <authorList>
            <person name="Gong W."/>
            <person name="Cheng Z."/>
            <person name="Zhang H."/>
            <person name="Liu L."/>
            <person name="Gao P."/>
            <person name="Wang L."/>
        </authorList>
    </citation>
    <scope>NUCLEOTIDE SEQUENCE [LARGE SCALE GENOMIC DNA]</scope>
    <source>
        <strain evidence="21">An76</strain>
    </source>
</reference>
<dbReference type="PROSITE" id="PS50053">
    <property type="entry name" value="UBIQUITIN_2"/>
    <property type="match status" value="1"/>
</dbReference>
<evidence type="ECO:0000256" key="11">
    <source>
        <dbReference type="ARBA" id="ARBA00022917"/>
    </source>
</evidence>
<keyword evidence="15" id="KW-0687">Ribonucleoprotein</keyword>
<comment type="subunit">
    <text evidence="16">Part of the 60S ribosomal subunit.</text>
</comment>
<dbReference type="GO" id="GO:0000055">
    <property type="term" value="P:ribosomal large subunit export from nucleus"/>
    <property type="evidence" value="ECO:0007669"/>
    <property type="project" value="UniProtKB-ARBA"/>
</dbReference>
<dbReference type="GO" id="GO:0043022">
    <property type="term" value="F:ribosome binding"/>
    <property type="evidence" value="ECO:0007669"/>
    <property type="project" value="InterPro"/>
</dbReference>
<evidence type="ECO:0000256" key="14">
    <source>
        <dbReference type="ARBA" id="ARBA00023242"/>
    </source>
</evidence>
<dbReference type="Gene3D" id="4.10.1060.50">
    <property type="match status" value="1"/>
</dbReference>
<dbReference type="SMART" id="SM01377">
    <property type="entry name" value="Ribosomal_L40e"/>
    <property type="match status" value="1"/>
</dbReference>
<dbReference type="GO" id="GO:0003743">
    <property type="term" value="F:translation initiation factor activity"/>
    <property type="evidence" value="ECO:0007669"/>
    <property type="project" value="UniProtKB-KW"/>
</dbReference>
<comment type="subcellular location">
    <subcellularLocation>
        <location evidence="3">Cytoplasm</location>
    </subcellularLocation>
    <subcellularLocation>
        <location evidence="2">Nucleus</location>
    </subcellularLocation>
</comment>
<dbReference type="InterPro" id="IPR029071">
    <property type="entry name" value="Ubiquitin-like_domsf"/>
</dbReference>
<name>A0A100I3F9_ASPNG</name>
<dbReference type="NCBIfam" id="TIGR00037">
    <property type="entry name" value="eIF_5A"/>
    <property type="match status" value="1"/>
</dbReference>
<accession>A0A100I3F9</accession>
<evidence type="ECO:0000256" key="8">
    <source>
        <dbReference type="ARBA" id="ARBA00022499"/>
    </source>
</evidence>
<comment type="similarity">
    <text evidence="5">In the N-terminal section; belongs to the ubiquitin family.</text>
</comment>
<keyword evidence="10" id="KW-0694">RNA-binding</keyword>
<dbReference type="PRINTS" id="PR00348">
    <property type="entry name" value="UBIQUITIN"/>
</dbReference>
<keyword evidence="7" id="KW-0963">Cytoplasm</keyword>
<evidence type="ECO:0000256" key="9">
    <source>
        <dbReference type="ARBA" id="ARBA00022768"/>
    </source>
</evidence>
<dbReference type="FunFam" id="2.40.50.140:FF:000034">
    <property type="entry name" value="Eukaryotic translation initiation factor 5A"/>
    <property type="match status" value="1"/>
</dbReference>
<dbReference type="GO" id="GO:0016567">
    <property type="term" value="P:protein ubiquitination"/>
    <property type="evidence" value="ECO:0007669"/>
    <property type="project" value="UniProtKB-ARBA"/>
</dbReference>
<dbReference type="InterPro" id="IPR008991">
    <property type="entry name" value="Translation_prot_SH3-like_sf"/>
</dbReference>
<dbReference type="OrthoDB" id="428577at2759"/>
<evidence type="ECO:0000256" key="12">
    <source>
        <dbReference type="ARBA" id="ARBA00022980"/>
    </source>
</evidence>
<dbReference type="InterPro" id="IPR000626">
    <property type="entry name" value="Ubiquitin-like_dom"/>
</dbReference>
<dbReference type="GO" id="GO:0005634">
    <property type="term" value="C:nucleus"/>
    <property type="evidence" value="ECO:0007669"/>
    <property type="project" value="UniProtKB-SubCell"/>
</dbReference>
<dbReference type="VEuPathDB" id="FungiDB:ATCC64974_20820"/>
<dbReference type="AlphaFoldDB" id="A0A100I3F9"/>
<dbReference type="VEuPathDB" id="FungiDB:ASPNIDRAFT2_36289"/>
<dbReference type="GO" id="GO:0005840">
    <property type="term" value="C:ribosome"/>
    <property type="evidence" value="ECO:0007669"/>
    <property type="project" value="UniProtKB-KW"/>
</dbReference>
<dbReference type="InterPro" id="IPR048538">
    <property type="entry name" value="Rrn7_cyclin_C"/>
</dbReference>
<feature type="region of interest" description="Disordered" evidence="18">
    <location>
        <begin position="258"/>
        <end position="282"/>
    </location>
</feature>
<dbReference type="FunFam" id="2.30.30.30:FF:000007">
    <property type="entry name" value="Eukaryotic translation initiation factor 5A"/>
    <property type="match status" value="1"/>
</dbReference>
<dbReference type="InterPro" id="IPR001884">
    <property type="entry name" value="IF5A-like"/>
</dbReference>
<keyword evidence="11" id="KW-0648">Protein biosynthesis</keyword>
<dbReference type="PaxDb" id="5061-CADANGAP00000272"/>
<dbReference type="OMA" id="IAEMFPI"/>
<dbReference type="GO" id="GO:0003723">
    <property type="term" value="F:RNA binding"/>
    <property type="evidence" value="ECO:0007669"/>
    <property type="project" value="UniProtKB-KW"/>
</dbReference>
<evidence type="ECO:0000256" key="17">
    <source>
        <dbReference type="ARBA" id="ARBA00045962"/>
    </source>
</evidence>
<dbReference type="GO" id="GO:0003746">
    <property type="term" value="F:translation elongation factor activity"/>
    <property type="evidence" value="ECO:0007669"/>
    <property type="project" value="UniProtKB-KW"/>
</dbReference>
<evidence type="ECO:0000256" key="5">
    <source>
        <dbReference type="ARBA" id="ARBA00008373"/>
    </source>
</evidence>
<dbReference type="GO" id="GO:0003735">
    <property type="term" value="F:structural constituent of ribosome"/>
    <property type="evidence" value="ECO:0007669"/>
    <property type="project" value="InterPro"/>
</dbReference>
<dbReference type="GO" id="GO:0045905">
    <property type="term" value="P:positive regulation of translational termination"/>
    <property type="evidence" value="ECO:0007669"/>
    <property type="project" value="InterPro"/>
</dbReference>
<dbReference type="SUPFAM" id="SSF54236">
    <property type="entry name" value="Ubiquitin-like"/>
    <property type="match status" value="1"/>
</dbReference>
<feature type="domain" description="Ubiquitin-like" evidence="19">
    <location>
        <begin position="684"/>
        <end position="759"/>
    </location>
</feature>
<dbReference type="GO" id="GO:1990904">
    <property type="term" value="C:ribonucleoprotein complex"/>
    <property type="evidence" value="ECO:0007669"/>
    <property type="project" value="UniProtKB-KW"/>
</dbReference>
<dbReference type="VEuPathDB" id="FungiDB:ASPNIDRAFT2_1146681"/>
<dbReference type="VEuPathDB" id="FungiDB:M747DRAFT_285790"/>
<dbReference type="VEuPathDB" id="FungiDB:An01g02890"/>
<keyword evidence="8" id="KW-1017">Isopeptide bond</keyword>
<evidence type="ECO:0000256" key="7">
    <source>
        <dbReference type="ARBA" id="ARBA00022490"/>
    </source>
</evidence>
<evidence type="ECO:0000256" key="16">
    <source>
        <dbReference type="ARBA" id="ARBA00035124"/>
    </source>
</evidence>
<dbReference type="Pfam" id="PF00240">
    <property type="entry name" value="ubiquitin"/>
    <property type="match status" value="1"/>
</dbReference>
<dbReference type="InterPro" id="IPR001975">
    <property type="entry name" value="Ribosomal_eL40_dom"/>
</dbReference>
<dbReference type="SUPFAM" id="SSF50104">
    <property type="entry name" value="Translation proteins SH3-like domain"/>
    <property type="match status" value="1"/>
</dbReference>
<dbReference type="Pfam" id="PF01287">
    <property type="entry name" value="eIF-5a"/>
    <property type="match status" value="1"/>
</dbReference>
<proteinExistence type="inferred from homology"/>
<dbReference type="VEuPathDB" id="FungiDB:ATCC64974_20810"/>
<evidence type="ECO:0000256" key="3">
    <source>
        <dbReference type="ARBA" id="ARBA00004496"/>
    </source>
</evidence>
<keyword evidence="13" id="KW-0385">Hypusine</keyword>
<protein>
    <submittedName>
        <fullName evidence="20">RNA polymerase I specific transcription initiation factor Rrn7</fullName>
    </submittedName>
</protein>
<dbReference type="SUPFAM" id="SSF50249">
    <property type="entry name" value="Nucleic acid-binding proteins"/>
    <property type="match status" value="1"/>
</dbReference>
<dbReference type="EMBL" id="BCMY01000001">
    <property type="protein sequence ID" value="GAQ33400.1"/>
    <property type="molecule type" value="Genomic_DNA"/>
</dbReference>
<keyword evidence="20" id="KW-0396">Initiation factor</keyword>
<dbReference type="Gene3D" id="2.40.50.140">
    <property type="entry name" value="Nucleic acid-binding proteins"/>
    <property type="match status" value="1"/>
</dbReference>
<evidence type="ECO:0000313" key="21">
    <source>
        <dbReference type="Proteomes" id="UP000068243"/>
    </source>
</evidence>
<dbReference type="SMART" id="SM00213">
    <property type="entry name" value="UBQ"/>
    <property type="match status" value="1"/>
</dbReference>
<dbReference type="PANTHER" id="PTHR11673">
    <property type="entry name" value="TRANSLATION INITIATION FACTOR 5A FAMILY MEMBER"/>
    <property type="match status" value="1"/>
</dbReference>
<evidence type="ECO:0000313" key="20">
    <source>
        <dbReference type="EMBL" id="GAQ33400.1"/>
    </source>
</evidence>
<dbReference type="Gene3D" id="3.10.20.90">
    <property type="entry name" value="Phosphatidylinositol 3-kinase Catalytic Subunit, Chain A, domain 1"/>
    <property type="match status" value="1"/>
</dbReference>
<dbReference type="Pfam" id="PF20645">
    <property type="entry name" value="Rrn7_cyclin_C"/>
    <property type="match status" value="1"/>
</dbReference>
<keyword evidence="12" id="KW-0689">Ribosomal protein</keyword>
<dbReference type="Gene3D" id="2.30.30.30">
    <property type="match status" value="1"/>
</dbReference>
<dbReference type="PROSITE" id="PS00299">
    <property type="entry name" value="UBIQUITIN_1"/>
    <property type="match status" value="1"/>
</dbReference>
<comment type="function">
    <text evidence="17">Component of the ribosome, a large ribonucleoprotein complex responsible for the synthesis of proteins in the cell. The small ribosomal subunit (SSU) binds messenger RNAs (mRNAs) and translates the encoded message by selecting cognate aminoacyl-transfer RNA (tRNA) molecules. The large subunit (LSU) contains the ribosomal catalytic site termed the peptidyl transferase center (PTC), which catalyzes the formation of peptide bonds, thereby polymerizing the amino acids delivered by tRNAs into a polypeptide chain. The nascent polypeptides leave the ribosome through a tunnel in the LSU and interact with protein factors that function in enzymatic processing, targeting, and the membrane insertion of nascent chains at the exit of the ribosomal tunnel. eL40 is essential for translation of a subset of cellular transcripts, including stress response transcripts, such as DDR2.</text>
</comment>
<dbReference type="InterPro" id="IPR014722">
    <property type="entry name" value="Rib_uL2_dom2"/>
</dbReference>
<dbReference type="SUPFAM" id="SSF57829">
    <property type="entry name" value="Zn-binding ribosomal proteins"/>
    <property type="match status" value="1"/>
</dbReference>
<dbReference type="PROSITE" id="PS00302">
    <property type="entry name" value="IF5A_HYPUSINE"/>
    <property type="match status" value="1"/>
</dbReference>
<evidence type="ECO:0000256" key="10">
    <source>
        <dbReference type="ARBA" id="ARBA00022884"/>
    </source>
</evidence>
<dbReference type="Pfam" id="PF21485">
    <property type="entry name" value="IF5A-like_N"/>
    <property type="match status" value="1"/>
</dbReference>
<comment type="similarity">
    <text evidence="6">In the C-terminal section; belongs to the eukaryotic ribosomal protein eL40 family.</text>
</comment>
<evidence type="ECO:0000256" key="6">
    <source>
        <dbReference type="ARBA" id="ARBA00010570"/>
    </source>
</evidence>
<dbReference type="InterPro" id="IPR020189">
    <property type="entry name" value="IF5A_C"/>
</dbReference>
<dbReference type="InterPro" id="IPR019769">
    <property type="entry name" value="Trans_elong_IF5A_hypusine_site"/>
</dbReference>
<dbReference type="InterPro" id="IPR019956">
    <property type="entry name" value="Ubiquitin_dom"/>
</dbReference>
<gene>
    <name evidence="20" type="ORF">ABL_00146</name>
</gene>
<comment type="similarity">
    <text evidence="4">Belongs to the eIF-5A family.</text>
</comment>
<evidence type="ECO:0000256" key="2">
    <source>
        <dbReference type="ARBA" id="ARBA00004123"/>
    </source>
</evidence>
<dbReference type="VEuPathDB" id="FungiDB:ATCC64974_20800"/>
<keyword evidence="9" id="KW-0251">Elongation factor</keyword>
<dbReference type="InterPro" id="IPR038587">
    <property type="entry name" value="Ribosomal_eL40_sf"/>
</dbReference>